<keyword evidence="1" id="KW-0732">Signal</keyword>
<evidence type="ECO:0008006" key="4">
    <source>
        <dbReference type="Google" id="ProtNLM"/>
    </source>
</evidence>
<proteinExistence type="predicted"/>
<feature type="signal peptide" evidence="1">
    <location>
        <begin position="1"/>
        <end position="27"/>
    </location>
</feature>
<evidence type="ECO:0000313" key="3">
    <source>
        <dbReference type="Proteomes" id="UP000663908"/>
    </source>
</evidence>
<organism evidence="2 3">
    <name type="scientific">Streptomyces cyanogenus</name>
    <dbReference type="NCBI Taxonomy" id="80860"/>
    <lineage>
        <taxon>Bacteria</taxon>
        <taxon>Bacillati</taxon>
        <taxon>Actinomycetota</taxon>
        <taxon>Actinomycetes</taxon>
        <taxon>Kitasatosporales</taxon>
        <taxon>Streptomycetaceae</taxon>
        <taxon>Streptomyces</taxon>
    </lineage>
</organism>
<evidence type="ECO:0000313" key="2">
    <source>
        <dbReference type="EMBL" id="QTD99825.1"/>
    </source>
</evidence>
<dbReference type="Proteomes" id="UP000663908">
    <property type="component" value="Chromosome"/>
</dbReference>
<reference evidence="2 3" key="1">
    <citation type="submission" date="2021-03" db="EMBL/GenBank/DDBJ databases">
        <title>Complete genome sequence of Streptomyces cyanogenus S136, producer of anticancer angucycline landomycin A.</title>
        <authorList>
            <person name="Hrab P."/>
            <person name="Ruckert C."/>
            <person name="Busche T."/>
            <person name="Ostash I."/>
            <person name="Kalinowski J."/>
            <person name="Fedorenko V."/>
            <person name="Yushchuk O."/>
            <person name="Ostash B."/>
        </authorList>
    </citation>
    <scope>NUCLEOTIDE SEQUENCE [LARGE SCALE GENOMIC DNA]</scope>
    <source>
        <strain evidence="2 3">S136</strain>
    </source>
</reference>
<protein>
    <recommendedName>
        <fullName evidence="4">Secreted protein</fullName>
    </recommendedName>
</protein>
<name>A0ABX7TX84_STRCY</name>
<keyword evidence="3" id="KW-1185">Reference proteome</keyword>
<gene>
    <name evidence="2" type="ORF">S1361_20985</name>
</gene>
<evidence type="ECO:0000256" key="1">
    <source>
        <dbReference type="SAM" id="SignalP"/>
    </source>
</evidence>
<dbReference type="RefSeq" id="WP_208033356.1">
    <property type="nucleotide sequence ID" value="NZ_CP071839.1"/>
</dbReference>
<dbReference type="EMBL" id="CP071839">
    <property type="protein sequence ID" value="QTD99825.1"/>
    <property type="molecule type" value="Genomic_DNA"/>
</dbReference>
<accession>A0ABX7TX84</accession>
<sequence>MRRIGSSLATLGAAGVLAFAVPSSGFAANGFLVIDGVRHDNPTGCFEIPRLSTVFNVTDKPALVHDVPGCAGTFVRVVPPGLAVQVPGTHSVFVGEPAVDLLPPA</sequence>
<feature type="chain" id="PRO_5046956149" description="Secreted protein" evidence="1">
    <location>
        <begin position="28"/>
        <end position="105"/>
    </location>
</feature>